<feature type="compositionally biased region" description="Acidic residues" evidence="1">
    <location>
        <begin position="1280"/>
        <end position="1295"/>
    </location>
</feature>
<feature type="region of interest" description="Disordered" evidence="1">
    <location>
        <begin position="1321"/>
        <end position="1354"/>
    </location>
</feature>
<dbReference type="InParanoid" id="A0A369J8T3"/>
<feature type="region of interest" description="Disordered" evidence="1">
    <location>
        <begin position="1112"/>
        <end position="1135"/>
    </location>
</feature>
<dbReference type="InterPro" id="IPR016024">
    <property type="entry name" value="ARM-type_fold"/>
</dbReference>
<feature type="compositionally biased region" description="Pro residues" evidence="1">
    <location>
        <begin position="1047"/>
        <end position="1056"/>
    </location>
</feature>
<feature type="compositionally biased region" description="Polar residues" evidence="1">
    <location>
        <begin position="1189"/>
        <end position="1207"/>
    </location>
</feature>
<name>A0A369J8T3_HYPMA</name>
<evidence type="ECO:0000313" key="2">
    <source>
        <dbReference type="EMBL" id="RDB15276.1"/>
    </source>
</evidence>
<evidence type="ECO:0000313" key="3">
    <source>
        <dbReference type="Proteomes" id="UP000076154"/>
    </source>
</evidence>
<dbReference type="OrthoDB" id="3259617at2759"/>
<reference evidence="2" key="1">
    <citation type="submission" date="2018-04" db="EMBL/GenBank/DDBJ databases">
        <title>Whole genome sequencing of Hypsizygus marmoreus.</title>
        <authorList>
            <person name="Choi I.-G."/>
            <person name="Min B."/>
            <person name="Kim J.-G."/>
            <person name="Kim S."/>
            <person name="Oh Y.-L."/>
            <person name="Kong W.-S."/>
            <person name="Park H."/>
            <person name="Jeong J."/>
            <person name="Song E.-S."/>
        </authorList>
    </citation>
    <scope>NUCLEOTIDE SEQUENCE [LARGE SCALE GENOMIC DNA]</scope>
    <source>
        <strain evidence="2">51987-8</strain>
    </source>
</reference>
<evidence type="ECO:0000256" key="1">
    <source>
        <dbReference type="SAM" id="MobiDB-lite"/>
    </source>
</evidence>
<proteinExistence type="predicted"/>
<feature type="region of interest" description="Disordered" evidence="1">
    <location>
        <begin position="1226"/>
        <end position="1308"/>
    </location>
</feature>
<sequence>MSAKRPMNPPPVKHVADIHLNASRPQPIRTDSRPLMIPTYLSSPMETILESLDDHSSQYISTHDLIDAYAVLSSRIRSQADTILQAEQPIPAFAPLIENASSLARALKRDIQRAIIDPARIFRGSPPAGESYFEETPATDHEIQYGRDSSILCHHTLRVLSDIFAFEPLYSMFQVHDLKDLFKDLLKVALMATLPTPNAFKTWSLVFYTFRTQCLPPHIISARKSDLATAVRQAISDAKGNQAKMDGLQTIHNLLKRHPEVFFPSLSSLFPKVLGEILSEDVECRLQAAHGLSGFAVAKLRLLAATDFPHQTVALTTQSFIKKQKACLFILLNSALKSGDTKSACWAIVVLTSMIVLTDSSLFRRPSSVKFYLNSIAPAAIHAHKSIRLLYGPIWRTLIWAFSRLSPDSPSLIPDGEICTRERAFRVVRQELRGGIGISLVTALLHRNNRVGSPSEASYNLVRALSVIEDMNIGKHKSNPHEGLVLLNRVVGAIGSPSLSKDFHDGQWGDNVNPTLGLLDGTLLETDQKRLENVVGSLESVRIDGVPQLREQDLLQNWNTIVDIWISSVERLLQDPASQFPGEIFHIWQSLLLVHANLTPDQVHGQLTATTSFAGRVASIVTRFLVQTDDPNGQVRRITLVKKLWAVMKNIFSSTWLPPPAEIILAASLKLHFSLLDENLTTAWSQLCADLISVGIPTILHLVSTRSESKEGQEVTRQLWIVLARSWQRPDDDVHWEDLVSFLMIPFKSWTMSDHELALWKGTLACAVSSAGTTSISPISVIERIIQRMGEDKLASLTAFPKGVAILTAHMRLSECCIFPTRVLPVIDGTLVSHYPPPPEALAPCLEILIRLGNIISSASPSILVQLICALENSLCCWIEDQKAAMLDSEYNTIVNQLYCPVLDALLLLERSGENLQAISPFITSAFGGLRQPAIGPLAFHDFWRKTYHGLEEYRPFYPDCLKACLLGFADAYGGSIGEGLSMETESLKTRMSTVPDSQPSYHGPPEPPDVGYGVDESCYPNAGDATIFAVPSSPVASSEHALTPTPQKPPTPEPPAKWRKIDPMEARDEEASVTGNIAGEGLFSCPSSHKLPPAGTQIAPLGQKEVTFSTLGLSTPRPTPQEPKSSVSPRRKRSIDFNGEFPSYGCVPVFAHLGLDLRSPKRLKIDPDTGADGGTYADVNTRKRSYSEPFNSRESQSGLDETSQNTDARKRKRLMNWVSVSGIQGDTILRDNEPTKSTPGSSRISSPHRSPSPSSADYSSWEAGGISVEEIAQLRREPDDSDEVVPETDMEDATDLGVDGTEPLRDPEVTDLLVSPSLGSFRRTHQQHRSQTAPSALPTRHPDRPTPLRRNQTMSAQIDALERARTAMETDASQLPTEVLVQAAALANRIQTTVNDQLTRRLQRTGGASGS</sequence>
<comment type="caution">
    <text evidence="2">The sequence shown here is derived from an EMBL/GenBank/DDBJ whole genome shotgun (WGS) entry which is preliminary data.</text>
</comment>
<dbReference type="SUPFAM" id="SSF48371">
    <property type="entry name" value="ARM repeat"/>
    <property type="match status" value="1"/>
</dbReference>
<gene>
    <name evidence="2" type="ORF">Hypma_004793</name>
</gene>
<organism evidence="2 3">
    <name type="scientific">Hypsizygus marmoreus</name>
    <name type="common">White beech mushroom</name>
    <name type="synonym">Agaricus marmoreus</name>
    <dbReference type="NCBI Taxonomy" id="39966"/>
    <lineage>
        <taxon>Eukaryota</taxon>
        <taxon>Fungi</taxon>
        <taxon>Dikarya</taxon>
        <taxon>Basidiomycota</taxon>
        <taxon>Agaricomycotina</taxon>
        <taxon>Agaricomycetes</taxon>
        <taxon>Agaricomycetidae</taxon>
        <taxon>Agaricales</taxon>
        <taxon>Tricholomatineae</taxon>
        <taxon>Lyophyllaceae</taxon>
        <taxon>Hypsizygus</taxon>
    </lineage>
</organism>
<feature type="region of interest" description="Disordered" evidence="1">
    <location>
        <begin position="988"/>
        <end position="1010"/>
    </location>
</feature>
<feature type="compositionally biased region" description="Low complexity" evidence="1">
    <location>
        <begin position="1240"/>
        <end position="1261"/>
    </location>
</feature>
<feature type="region of interest" description="Disordered" evidence="1">
    <location>
        <begin position="1035"/>
        <end position="1057"/>
    </location>
</feature>
<accession>A0A369J8T3</accession>
<protein>
    <recommendedName>
        <fullName evidence="4">Telomere-associated protein Rif1 N-terminal domain-containing protein</fullName>
    </recommendedName>
</protein>
<feature type="compositionally biased region" description="Polar residues" evidence="1">
    <location>
        <begin position="990"/>
        <end position="1001"/>
    </location>
</feature>
<feature type="region of interest" description="Disordered" evidence="1">
    <location>
        <begin position="1163"/>
        <end position="1211"/>
    </location>
</feature>
<keyword evidence="3" id="KW-1185">Reference proteome</keyword>
<dbReference type="Proteomes" id="UP000076154">
    <property type="component" value="Unassembled WGS sequence"/>
</dbReference>
<dbReference type="EMBL" id="LUEZ02000184">
    <property type="protein sequence ID" value="RDB15276.1"/>
    <property type="molecule type" value="Genomic_DNA"/>
</dbReference>
<evidence type="ECO:0008006" key="4">
    <source>
        <dbReference type="Google" id="ProtNLM"/>
    </source>
</evidence>